<keyword evidence="2" id="KW-0547">Nucleotide-binding</keyword>
<dbReference type="InterPro" id="IPR008921">
    <property type="entry name" value="DNA_pol3_clamp-load_cplx_C"/>
</dbReference>
<dbReference type="STRING" id="187101.VC03_04830"/>
<evidence type="ECO:0000313" key="5">
    <source>
        <dbReference type="EMBL" id="AKC95812.1"/>
    </source>
</evidence>
<dbReference type="GO" id="GO:0005524">
    <property type="term" value="F:ATP binding"/>
    <property type="evidence" value="ECO:0007669"/>
    <property type="project" value="UniProtKB-KW"/>
</dbReference>
<keyword evidence="6" id="KW-1185">Reference proteome</keyword>
<dbReference type="GO" id="GO:0016887">
    <property type="term" value="F:ATP hydrolysis activity"/>
    <property type="evidence" value="ECO:0007669"/>
    <property type="project" value="InterPro"/>
</dbReference>
<dbReference type="CDD" id="cd00009">
    <property type="entry name" value="AAA"/>
    <property type="match status" value="1"/>
</dbReference>
<evidence type="ECO:0000256" key="1">
    <source>
        <dbReference type="ARBA" id="ARBA00008959"/>
    </source>
</evidence>
<evidence type="ECO:0000256" key="3">
    <source>
        <dbReference type="ARBA" id="ARBA00022840"/>
    </source>
</evidence>
<dbReference type="PANTHER" id="PTHR13779:SF7">
    <property type="entry name" value="ATPASE WRNIP1"/>
    <property type="match status" value="1"/>
</dbReference>
<dbReference type="InterPro" id="IPR021886">
    <property type="entry name" value="MgsA_C"/>
</dbReference>
<dbReference type="SUPFAM" id="SSF48019">
    <property type="entry name" value="post-AAA+ oligomerization domain-like"/>
    <property type="match status" value="1"/>
</dbReference>
<dbReference type="InterPro" id="IPR003959">
    <property type="entry name" value="ATPase_AAA_core"/>
</dbReference>
<comment type="similarity">
    <text evidence="1">Belongs to the AAA ATPase family. RarA/MGS1/WRNIP1 subfamily.</text>
</comment>
<evidence type="ECO:0000313" key="6">
    <source>
        <dbReference type="Proteomes" id="UP000033103"/>
    </source>
</evidence>
<protein>
    <submittedName>
        <fullName evidence="5">Recombinase RarA</fullName>
    </submittedName>
</protein>
<dbReference type="RefSeq" id="WP_046328916.1">
    <property type="nucleotide sequence ID" value="NZ_CP011280.1"/>
</dbReference>
<dbReference type="Gene3D" id="1.10.8.60">
    <property type="match status" value="1"/>
</dbReference>
<dbReference type="GO" id="GO:0008047">
    <property type="term" value="F:enzyme activator activity"/>
    <property type="evidence" value="ECO:0007669"/>
    <property type="project" value="TreeGrafter"/>
</dbReference>
<sequence>MEQLGIYSKKENKPLAYRARPTSLKEFVGQSYAMGIIEKIVKKKELVNLLIYGPSGTGKTTLSRILAKELGYNIEYLNAINTGVQEVKSVCLRAKEMMNLNNKKTILLFDEIHRFNRSQQDSLLQDIEEGNVILIGTTTENPFYNLNKALVSRCVVLKFDKLSTDEILKIVDNVSKKYDIQVTEEIRRYILSIYDGDARIAINTLELIGKVGFDVVKQGLDIRRRYNDSDKYDRISAMIKSIRGSDENASIYWLASMIDGGEDILYIARRLVILASEDIGLANVKALDVAVSCMRAVEKIGLPEARIILAECVIYLALSPKSNSSYNAINSALENIRENGVQDVPKHLTREGIKQYVYPHNFKNHYTKQVYMNNPIKFYEYSDNKFEKSMKEVWSKIKEENN</sequence>
<dbReference type="AlphaFoldDB" id="A0A0E3ZCP9"/>
<feature type="domain" description="AAA+ ATPase" evidence="4">
    <location>
        <begin position="45"/>
        <end position="163"/>
    </location>
</feature>
<dbReference type="InterPro" id="IPR027417">
    <property type="entry name" value="P-loop_NTPase"/>
</dbReference>
<dbReference type="InterPro" id="IPR051314">
    <property type="entry name" value="AAA_ATPase_RarA/MGS1/WRNIP1"/>
</dbReference>
<dbReference type="InterPro" id="IPR003593">
    <property type="entry name" value="AAA+_ATPase"/>
</dbReference>
<evidence type="ECO:0000256" key="2">
    <source>
        <dbReference type="ARBA" id="ARBA00022741"/>
    </source>
</evidence>
<dbReference type="GO" id="GO:0017116">
    <property type="term" value="F:single-stranded DNA helicase activity"/>
    <property type="evidence" value="ECO:0007669"/>
    <property type="project" value="TreeGrafter"/>
</dbReference>
<dbReference type="SMART" id="SM00382">
    <property type="entry name" value="AAA"/>
    <property type="match status" value="1"/>
</dbReference>
<dbReference type="KEGG" id="sns:VC03_04830"/>
<dbReference type="HOGENOM" id="CLU_017985_1_3_0"/>
<keyword evidence="3" id="KW-0067">ATP-binding</keyword>
<dbReference type="GO" id="GO:0000731">
    <property type="term" value="P:DNA synthesis involved in DNA repair"/>
    <property type="evidence" value="ECO:0007669"/>
    <property type="project" value="TreeGrafter"/>
</dbReference>
<dbReference type="Gene3D" id="1.20.272.10">
    <property type="match status" value="1"/>
</dbReference>
<dbReference type="Pfam" id="PF12002">
    <property type="entry name" value="MgsA_C"/>
    <property type="match status" value="1"/>
</dbReference>
<dbReference type="GO" id="GO:0003677">
    <property type="term" value="F:DNA binding"/>
    <property type="evidence" value="ECO:0007669"/>
    <property type="project" value="InterPro"/>
</dbReference>
<dbReference type="EMBL" id="CP011280">
    <property type="protein sequence ID" value="AKC95812.1"/>
    <property type="molecule type" value="Genomic_DNA"/>
</dbReference>
<dbReference type="FunFam" id="1.20.272.10:FF:000001">
    <property type="entry name" value="Putative AAA family ATPase"/>
    <property type="match status" value="1"/>
</dbReference>
<dbReference type="SUPFAM" id="SSF52540">
    <property type="entry name" value="P-loop containing nucleoside triphosphate hydrolases"/>
    <property type="match status" value="1"/>
</dbReference>
<dbReference type="PATRIC" id="fig|1069640.6.peg.958"/>
<dbReference type="Proteomes" id="UP000033103">
    <property type="component" value="Chromosome"/>
</dbReference>
<reference evidence="5 6" key="1">
    <citation type="journal article" date="2012" name="BMC Genomics">
        <title>Genomic sequence analysis and characterization of Sneathia amnii sp. nov.</title>
        <authorList>
            <consortium name="Vaginal Microbiome Consortium (additional members)"/>
            <person name="Harwich M.D.Jr."/>
            <person name="Serrano M.G."/>
            <person name="Fettweis J.M."/>
            <person name="Alves J.M."/>
            <person name="Reimers M.A."/>
            <person name="Buck G.A."/>
            <person name="Jefferson K.K."/>
        </authorList>
    </citation>
    <scope>NUCLEOTIDE SEQUENCE [LARGE SCALE GENOMIC DNA]</scope>
    <source>
        <strain evidence="5 6">SN35</strain>
    </source>
</reference>
<accession>A0A0E3ZCP9</accession>
<dbReference type="Pfam" id="PF00004">
    <property type="entry name" value="AAA"/>
    <property type="match status" value="1"/>
</dbReference>
<dbReference type="Gene3D" id="1.10.3710.10">
    <property type="entry name" value="DNA polymerase III clamp loader subunits, C-terminal domain"/>
    <property type="match status" value="1"/>
</dbReference>
<dbReference type="Gene3D" id="3.40.50.300">
    <property type="entry name" value="P-loop containing nucleotide triphosphate hydrolases"/>
    <property type="match status" value="1"/>
</dbReference>
<organism evidence="5 6">
    <name type="scientific">Sneathia vaginalis</name>
    <dbReference type="NCBI Taxonomy" id="187101"/>
    <lineage>
        <taxon>Bacteria</taxon>
        <taxon>Fusobacteriati</taxon>
        <taxon>Fusobacteriota</taxon>
        <taxon>Fusobacteriia</taxon>
        <taxon>Fusobacteriales</taxon>
        <taxon>Leptotrichiaceae</taxon>
        <taxon>Sneathia</taxon>
    </lineage>
</organism>
<dbReference type="OrthoDB" id="9778364at2"/>
<evidence type="ECO:0000259" key="4">
    <source>
        <dbReference type="SMART" id="SM00382"/>
    </source>
</evidence>
<dbReference type="CDD" id="cd18139">
    <property type="entry name" value="HLD_clamp_RarA"/>
    <property type="match status" value="1"/>
</dbReference>
<proteinExistence type="inferred from homology"/>
<gene>
    <name evidence="5" type="ORF">VC03_04830</name>
</gene>
<dbReference type="PANTHER" id="PTHR13779">
    <property type="entry name" value="WERNER HELICASE-INTERACTING PROTEIN 1 FAMILY MEMBER"/>
    <property type="match status" value="1"/>
</dbReference>
<dbReference type="GO" id="GO:0006261">
    <property type="term" value="P:DNA-templated DNA replication"/>
    <property type="evidence" value="ECO:0007669"/>
    <property type="project" value="TreeGrafter"/>
</dbReference>
<name>A0A0E3ZCP9_9FUSO</name>